<evidence type="ECO:0000313" key="13">
    <source>
        <dbReference type="Proteomes" id="UP000735302"/>
    </source>
</evidence>
<feature type="domain" description="Peptidase M12B" evidence="11">
    <location>
        <begin position="302"/>
        <end position="475"/>
    </location>
</feature>
<feature type="compositionally biased region" description="Low complexity" evidence="9">
    <location>
        <begin position="678"/>
        <end position="701"/>
    </location>
</feature>
<feature type="active site" evidence="8">
    <location>
        <position position="472"/>
    </location>
</feature>
<evidence type="ECO:0000256" key="1">
    <source>
        <dbReference type="ARBA" id="ARBA00022670"/>
    </source>
</evidence>
<keyword evidence="7" id="KW-0325">Glycoprotein</keyword>
<dbReference type="Gene3D" id="3.40.390.10">
    <property type="entry name" value="Collagenase (Catalytic Domain)"/>
    <property type="match status" value="1"/>
</dbReference>
<keyword evidence="3" id="KW-0378">Hydrolase</keyword>
<evidence type="ECO:0000256" key="3">
    <source>
        <dbReference type="ARBA" id="ARBA00022801"/>
    </source>
</evidence>
<dbReference type="GO" id="GO:0006508">
    <property type="term" value="P:proteolysis"/>
    <property type="evidence" value="ECO:0007669"/>
    <property type="project" value="UniProtKB-KW"/>
</dbReference>
<dbReference type="InterPro" id="IPR041645">
    <property type="entry name" value="ADAMTS_CR_2"/>
</dbReference>
<feature type="compositionally biased region" description="Polar residues" evidence="9">
    <location>
        <begin position="192"/>
        <end position="212"/>
    </location>
</feature>
<keyword evidence="4" id="KW-0862">Zinc</keyword>
<feature type="compositionally biased region" description="Low complexity" evidence="9">
    <location>
        <begin position="238"/>
        <end position="259"/>
    </location>
</feature>
<evidence type="ECO:0000256" key="10">
    <source>
        <dbReference type="SAM" id="SignalP"/>
    </source>
</evidence>
<dbReference type="Gene3D" id="3.40.1620.60">
    <property type="match status" value="1"/>
</dbReference>
<evidence type="ECO:0000256" key="5">
    <source>
        <dbReference type="ARBA" id="ARBA00023049"/>
    </source>
</evidence>
<evidence type="ECO:0000256" key="6">
    <source>
        <dbReference type="ARBA" id="ARBA00023157"/>
    </source>
</evidence>
<feature type="compositionally biased region" description="Basic and acidic residues" evidence="9">
    <location>
        <begin position="263"/>
        <end position="278"/>
    </location>
</feature>
<feature type="region of interest" description="Disordered" evidence="9">
    <location>
        <begin position="882"/>
        <end position="950"/>
    </location>
</feature>
<dbReference type="Pfam" id="PF13688">
    <property type="entry name" value="Reprolysin_5"/>
    <property type="match status" value="1"/>
</dbReference>
<comment type="caution">
    <text evidence="12">The sequence shown here is derived from an EMBL/GenBank/DDBJ whole genome shotgun (WGS) entry which is preliminary data.</text>
</comment>
<evidence type="ECO:0000256" key="8">
    <source>
        <dbReference type="PROSITE-ProRule" id="PRU00276"/>
    </source>
</evidence>
<dbReference type="Pfam" id="PF17771">
    <property type="entry name" value="ADAMTS_CR_2"/>
    <property type="match status" value="1"/>
</dbReference>
<reference evidence="12 13" key="1">
    <citation type="journal article" date="2021" name="Elife">
        <title>Chloroplast acquisition without the gene transfer in kleptoplastic sea slugs, Plakobranchus ocellatus.</title>
        <authorList>
            <person name="Maeda T."/>
            <person name="Takahashi S."/>
            <person name="Yoshida T."/>
            <person name="Shimamura S."/>
            <person name="Takaki Y."/>
            <person name="Nagai Y."/>
            <person name="Toyoda A."/>
            <person name="Suzuki Y."/>
            <person name="Arimoto A."/>
            <person name="Ishii H."/>
            <person name="Satoh N."/>
            <person name="Nishiyama T."/>
            <person name="Hasebe M."/>
            <person name="Maruyama T."/>
            <person name="Minagawa J."/>
            <person name="Obokata J."/>
            <person name="Shigenobu S."/>
        </authorList>
    </citation>
    <scope>NUCLEOTIDE SEQUENCE [LARGE SCALE GENOMIC DNA]</scope>
</reference>
<keyword evidence="13" id="KW-1185">Reference proteome</keyword>
<dbReference type="InterPro" id="IPR001590">
    <property type="entry name" value="Peptidase_M12B"/>
</dbReference>
<keyword evidence="2" id="KW-0479">Metal-binding</keyword>
<evidence type="ECO:0000256" key="4">
    <source>
        <dbReference type="ARBA" id="ARBA00022833"/>
    </source>
</evidence>
<keyword evidence="5 12" id="KW-0482">Metalloprotease</keyword>
<keyword evidence="10" id="KW-0732">Signal</keyword>
<feature type="chain" id="PRO_5043819947" evidence="10">
    <location>
        <begin position="22"/>
        <end position="950"/>
    </location>
</feature>
<evidence type="ECO:0000313" key="12">
    <source>
        <dbReference type="EMBL" id="GFO44897.1"/>
    </source>
</evidence>
<proteinExistence type="predicted"/>
<feature type="region of interest" description="Disordered" evidence="9">
    <location>
        <begin position="678"/>
        <end position="802"/>
    </location>
</feature>
<accession>A0AAV4DKV1</accession>
<name>A0AAV4DKV1_9GAST</name>
<dbReference type="InterPro" id="IPR024079">
    <property type="entry name" value="MetalloPept_cat_dom_sf"/>
</dbReference>
<dbReference type="SUPFAM" id="SSF55486">
    <property type="entry name" value="Metalloproteases ('zincins'), catalytic domain"/>
    <property type="match status" value="1"/>
</dbReference>
<organism evidence="12 13">
    <name type="scientific">Plakobranchus ocellatus</name>
    <dbReference type="NCBI Taxonomy" id="259542"/>
    <lineage>
        <taxon>Eukaryota</taxon>
        <taxon>Metazoa</taxon>
        <taxon>Spiralia</taxon>
        <taxon>Lophotrochozoa</taxon>
        <taxon>Mollusca</taxon>
        <taxon>Gastropoda</taxon>
        <taxon>Heterobranchia</taxon>
        <taxon>Euthyneura</taxon>
        <taxon>Panpulmonata</taxon>
        <taxon>Sacoglossa</taxon>
        <taxon>Placobranchoidea</taxon>
        <taxon>Plakobranchidae</taxon>
        <taxon>Plakobranchus</taxon>
    </lineage>
</organism>
<feature type="signal peptide" evidence="10">
    <location>
        <begin position="1"/>
        <end position="21"/>
    </location>
</feature>
<feature type="region of interest" description="Disordered" evidence="9">
    <location>
        <begin position="192"/>
        <end position="294"/>
    </location>
</feature>
<evidence type="ECO:0000256" key="7">
    <source>
        <dbReference type="ARBA" id="ARBA00023180"/>
    </source>
</evidence>
<keyword evidence="6" id="KW-1015">Disulfide bond</keyword>
<dbReference type="AlphaFoldDB" id="A0AAV4DKV1"/>
<feature type="compositionally biased region" description="Acidic residues" evidence="9">
    <location>
        <begin position="776"/>
        <end position="785"/>
    </location>
</feature>
<feature type="compositionally biased region" description="Basic and acidic residues" evidence="9">
    <location>
        <begin position="888"/>
        <end position="901"/>
    </location>
</feature>
<dbReference type="GO" id="GO:0046872">
    <property type="term" value="F:metal ion binding"/>
    <property type="evidence" value="ECO:0007669"/>
    <property type="project" value="UniProtKB-KW"/>
</dbReference>
<sequence>MSNKLALLALVFLSSSATAAAMEWENLLARHAQHVGDVRLTSKYRQNEGLERTRRSVDNLPSHITFTFNTGFNDVKMTLERNVYVDSSPPVFVVREGKIVREQSHEEKPNFAFYQDTETGAAVMVQKASNSNSIEVIGSYFHNGEEFSIQPIRGRSNNEVDHRISKLFHEADLQNDIIDFGSDILYGATFDSNDGNSSEETPTTIINSSNSDTGKKSIKAGSGEIHDDINNSNNIRFSSPPTTVETVTSGHRTGQSSEQESFEEAKEKENYRSLRDDGKDGDDDVSGRIPASKRKKRETKSYVVELLLVIDYGVYEVWRDGVSDLEGEEKRTETMKRIKQFYSFVLNGVDLRYKSVQRLADFSIDVTWAGMIVFDEENPDYWKDTEKPPQKSRDFMESSDALEAFRTWAQGQGAELPASDHVMLFTGHNLTYGGSVSNAGLAYLGSACNPDYHFSIVEEYFEFRDVAIAAHELGHRNDTNCFITKDSATDQKEIQPFLVSLPGEMYAGDDLCRIGYGAESYICRDKHIGDYSDICYAGVDCYIPSEKSCLPQLPPDGFSCGNRKWCLNGTCTASDVAPATQGDDCPFGDDPGLIGGKTCAQRMLTSRYDCYREEFRAKCCASCKRYRRNLPGCEYGDLFELCKKDQCTNYEEDYARENCCDTCAELLFTIPSTIATTPTTTETTAASPVAPATPASGGSSETGNNITGGKKGKPNSQAGRGTRGETGKEIFPPDGKDGENFEGEAQDGGKGGVGDEDDNDDDKRKRRGERRNNYADSDDSDDSDESSSGRNGRRRYRTGRNDPYWTNERMVQIHSLLDGMRRSRDYTRLQRMRMLIYILDKTRNDDLADLILGFDGMGEEETGQRYRNREWEGRDWEEVWSGSRDRRRANERDKPESESKQWRGNNMSERSERISRRMRYNAEEEESMASDDQDISNDSNDSSNEKLGDT</sequence>
<dbReference type="GO" id="GO:0004222">
    <property type="term" value="F:metalloendopeptidase activity"/>
    <property type="evidence" value="ECO:0007669"/>
    <property type="project" value="InterPro"/>
</dbReference>
<keyword evidence="1" id="KW-0645">Protease</keyword>
<evidence type="ECO:0000259" key="11">
    <source>
        <dbReference type="PROSITE" id="PS50215"/>
    </source>
</evidence>
<dbReference type="EMBL" id="BLXT01007982">
    <property type="protein sequence ID" value="GFO44897.1"/>
    <property type="molecule type" value="Genomic_DNA"/>
</dbReference>
<evidence type="ECO:0000256" key="2">
    <source>
        <dbReference type="ARBA" id="ARBA00022723"/>
    </source>
</evidence>
<gene>
    <name evidence="12" type="ORF">PoB_007140200</name>
</gene>
<comment type="caution">
    <text evidence="8">Lacks conserved residue(s) required for the propagation of feature annotation.</text>
</comment>
<evidence type="ECO:0000256" key="9">
    <source>
        <dbReference type="SAM" id="MobiDB-lite"/>
    </source>
</evidence>
<feature type="compositionally biased region" description="Acidic residues" evidence="9">
    <location>
        <begin position="923"/>
        <end position="935"/>
    </location>
</feature>
<dbReference type="PROSITE" id="PS50215">
    <property type="entry name" value="ADAM_MEPRO"/>
    <property type="match status" value="1"/>
</dbReference>
<dbReference type="Proteomes" id="UP000735302">
    <property type="component" value="Unassembled WGS sequence"/>
</dbReference>
<protein>
    <submittedName>
        <fullName evidence="12">A disintegrin and metalloproteinase with thrombospondin motifs 17</fullName>
    </submittedName>
</protein>